<dbReference type="EMBL" id="LLXJ01005050">
    <property type="protein sequence ID" value="PKB95171.1"/>
    <property type="molecule type" value="Genomic_DNA"/>
</dbReference>
<organism evidence="1 2">
    <name type="scientific">Rhizophagus irregularis</name>
    <dbReference type="NCBI Taxonomy" id="588596"/>
    <lineage>
        <taxon>Eukaryota</taxon>
        <taxon>Fungi</taxon>
        <taxon>Fungi incertae sedis</taxon>
        <taxon>Mucoromycota</taxon>
        <taxon>Glomeromycotina</taxon>
        <taxon>Glomeromycetes</taxon>
        <taxon>Glomerales</taxon>
        <taxon>Glomeraceae</taxon>
        <taxon>Rhizophagus</taxon>
    </lineage>
</organism>
<protein>
    <submittedName>
        <fullName evidence="1">Uncharacterized protein</fullName>
    </submittedName>
</protein>
<proteinExistence type="predicted"/>
<name>A0A2N0NKS2_9GLOM</name>
<gene>
    <name evidence="1" type="ORF">RhiirA5_437231</name>
</gene>
<accession>A0A2N0NKS2</accession>
<dbReference type="AlphaFoldDB" id="A0A2N0NKS2"/>
<evidence type="ECO:0000313" key="2">
    <source>
        <dbReference type="Proteomes" id="UP000232722"/>
    </source>
</evidence>
<reference evidence="1 2" key="1">
    <citation type="submission" date="2016-04" db="EMBL/GenBank/DDBJ databases">
        <title>Genome analyses suggest a sexual origin of heterokaryosis in a supposedly ancient asexual fungus.</title>
        <authorList>
            <person name="Ropars J."/>
            <person name="Sedzielewska K."/>
            <person name="Noel J."/>
            <person name="Charron P."/>
            <person name="Farinelli L."/>
            <person name="Marton T."/>
            <person name="Kruger M."/>
            <person name="Pelin A."/>
            <person name="Brachmann A."/>
            <person name="Corradi N."/>
        </authorList>
    </citation>
    <scope>NUCLEOTIDE SEQUENCE [LARGE SCALE GENOMIC DNA]</scope>
    <source>
        <strain evidence="1 2">A5</strain>
    </source>
</reference>
<comment type="caution">
    <text evidence="1">The sequence shown here is derived from an EMBL/GenBank/DDBJ whole genome shotgun (WGS) entry which is preliminary data.</text>
</comment>
<sequence>MCEYLQSRILTAAKATLPSSTVGNNFTPKVPKELETLTQHYQNTLNLSNV</sequence>
<dbReference type="Proteomes" id="UP000232722">
    <property type="component" value="Unassembled WGS sequence"/>
</dbReference>
<evidence type="ECO:0000313" key="1">
    <source>
        <dbReference type="EMBL" id="PKB95171.1"/>
    </source>
</evidence>
<reference evidence="1 2" key="2">
    <citation type="submission" date="2017-09" db="EMBL/GenBank/DDBJ databases">
        <title>Extensive intraspecific genome diversity in a model arbuscular mycorrhizal fungus.</title>
        <authorList>
            <person name="Chen E.C."/>
            <person name="Morin E."/>
            <person name="Beaudet D."/>
            <person name="Noel J."/>
            <person name="Ndikumana S."/>
            <person name="Charron P."/>
            <person name="St-Onge C."/>
            <person name="Giorgi J."/>
            <person name="Grigoriev I.V."/>
            <person name="Roux C."/>
            <person name="Martin F.M."/>
            <person name="Corradi N."/>
        </authorList>
    </citation>
    <scope>NUCLEOTIDE SEQUENCE [LARGE SCALE GENOMIC DNA]</scope>
    <source>
        <strain evidence="1 2">A5</strain>
    </source>
</reference>